<keyword evidence="2" id="KW-1185">Reference proteome</keyword>
<comment type="caution">
    <text evidence="1">The sequence shown here is derived from an EMBL/GenBank/DDBJ whole genome shotgun (WGS) entry which is preliminary data.</text>
</comment>
<accession>A0AAD4XN88</accession>
<name>A0AAD4XN88_9MAGN</name>
<evidence type="ECO:0000313" key="1">
    <source>
        <dbReference type="EMBL" id="KAI3935652.1"/>
    </source>
</evidence>
<dbReference type="Proteomes" id="UP001202328">
    <property type="component" value="Unassembled WGS sequence"/>
</dbReference>
<evidence type="ECO:0000313" key="2">
    <source>
        <dbReference type="Proteomes" id="UP001202328"/>
    </source>
</evidence>
<sequence>VKFNPENMGDYWDAGLSVSCTICHLKFVEIKEIVLKHATGLEKVVLTTSNYSTKQDSQRKKRMMKFSKMLLKFPTASKKILIVLNSRVS</sequence>
<reference evidence="1" key="1">
    <citation type="submission" date="2022-04" db="EMBL/GenBank/DDBJ databases">
        <title>A functionally conserved STORR gene fusion in Papaver species that diverged 16.8 million years ago.</title>
        <authorList>
            <person name="Catania T."/>
        </authorList>
    </citation>
    <scope>NUCLEOTIDE SEQUENCE</scope>
    <source>
        <strain evidence="1">S-188037</strain>
    </source>
</reference>
<protein>
    <submittedName>
        <fullName evidence="1">Uncharacterized protein</fullName>
    </submittedName>
</protein>
<proteinExistence type="predicted"/>
<organism evidence="1 2">
    <name type="scientific">Papaver atlanticum</name>
    <dbReference type="NCBI Taxonomy" id="357466"/>
    <lineage>
        <taxon>Eukaryota</taxon>
        <taxon>Viridiplantae</taxon>
        <taxon>Streptophyta</taxon>
        <taxon>Embryophyta</taxon>
        <taxon>Tracheophyta</taxon>
        <taxon>Spermatophyta</taxon>
        <taxon>Magnoliopsida</taxon>
        <taxon>Ranunculales</taxon>
        <taxon>Papaveraceae</taxon>
        <taxon>Papaveroideae</taxon>
        <taxon>Papaver</taxon>
    </lineage>
</organism>
<dbReference type="EMBL" id="JAJJMB010006234">
    <property type="protein sequence ID" value="KAI3935652.1"/>
    <property type="molecule type" value="Genomic_DNA"/>
</dbReference>
<dbReference type="AlphaFoldDB" id="A0AAD4XN88"/>
<gene>
    <name evidence="1" type="ORF">MKW98_022660</name>
</gene>
<feature type="non-terminal residue" evidence="1">
    <location>
        <position position="1"/>
    </location>
</feature>